<sequence>MESALLEPISDECIHGEDLREHPEWSVDFHALRDQRNAIRAQERKVLDLGDLYALAADWQPIKQQCLELLQTRTKDVEILAWLIEASVRIDGFAGLAESLELAETMLERFWGGLHPLPDDEGISATLFPLTGLNGDNGEGTLIMPVRMAPVLTTHEGEAVSTWDYIKSCELAQIQDETRRKRKIEDGTKTVEQWQQLILGRDRDSLRASAHAIDACRKRFSAIDQFLYERCGHDAPPTSAIKNILSLAWEALSSFAKVDESILQSSTESDSEPVTELQAEVEPPDTQTTPVLQQKTAAQFEPEHYVPASRDEALVMVSRLSLYFKESEPHSPLSYQMERVERWGRMELAELMEELLDDEAVRGQFFRLIGLSGSQS</sequence>
<accession>A0A1N6X119</accession>
<dbReference type="InterPro" id="IPR010657">
    <property type="entry name" value="ImpA_N"/>
</dbReference>
<dbReference type="Proteomes" id="UP000186895">
    <property type="component" value="Unassembled WGS sequence"/>
</dbReference>
<dbReference type="Pfam" id="PF06812">
    <property type="entry name" value="ImpA_N"/>
    <property type="match status" value="1"/>
</dbReference>
<dbReference type="InterPro" id="IPR017740">
    <property type="entry name" value="TssA-like"/>
</dbReference>
<feature type="domain" description="ImpA N-terminal" evidence="1">
    <location>
        <begin position="6"/>
        <end position="134"/>
    </location>
</feature>
<dbReference type="STRING" id="49186.SAMN05421647_11262"/>
<dbReference type="NCBIfam" id="TIGR03363">
    <property type="entry name" value="VI_chp_8"/>
    <property type="match status" value="1"/>
</dbReference>
<proteinExistence type="predicted"/>
<dbReference type="eggNOG" id="COG3515">
    <property type="taxonomic scope" value="Bacteria"/>
</dbReference>
<protein>
    <submittedName>
        <fullName evidence="2">Type VI secretion system protein ImpA</fullName>
    </submittedName>
</protein>
<dbReference type="EMBL" id="FTMN01000012">
    <property type="protein sequence ID" value="SIQ95971.1"/>
    <property type="molecule type" value="Genomic_DNA"/>
</dbReference>
<dbReference type="RefSeq" id="WP_076465815.1">
    <property type="nucleotide sequence ID" value="NZ_FTMN01000012.1"/>
</dbReference>
<evidence type="ECO:0000313" key="2">
    <source>
        <dbReference type="EMBL" id="SIQ95971.1"/>
    </source>
</evidence>
<gene>
    <name evidence="2" type="ORF">SAMN05421647_11262</name>
</gene>
<reference evidence="2 3" key="1">
    <citation type="submission" date="2017-01" db="EMBL/GenBank/DDBJ databases">
        <authorList>
            <person name="Mah S.A."/>
            <person name="Swanson W.J."/>
            <person name="Moy G.W."/>
            <person name="Vacquier V.D."/>
        </authorList>
    </citation>
    <scope>NUCLEOTIDE SEQUENCE [LARGE SCALE GENOMIC DNA]</scope>
    <source>
        <strain evidence="2 3">DSM 7027</strain>
    </source>
</reference>
<dbReference type="AlphaFoldDB" id="A0A1N6X119"/>
<evidence type="ECO:0000313" key="3">
    <source>
        <dbReference type="Proteomes" id="UP000186895"/>
    </source>
</evidence>
<organism evidence="2 3">
    <name type="scientific">Marinobacterium stanieri</name>
    <dbReference type="NCBI Taxonomy" id="49186"/>
    <lineage>
        <taxon>Bacteria</taxon>
        <taxon>Pseudomonadati</taxon>
        <taxon>Pseudomonadota</taxon>
        <taxon>Gammaproteobacteria</taxon>
        <taxon>Oceanospirillales</taxon>
        <taxon>Oceanospirillaceae</taxon>
        <taxon>Marinobacterium</taxon>
    </lineage>
</organism>
<evidence type="ECO:0000259" key="1">
    <source>
        <dbReference type="Pfam" id="PF06812"/>
    </source>
</evidence>
<dbReference type="PANTHER" id="PTHR37951:SF1">
    <property type="entry name" value="TYPE VI SECRETION SYSTEM COMPONENT TSSA1"/>
    <property type="match status" value="1"/>
</dbReference>
<name>A0A1N6X119_9GAMM</name>
<dbReference type="PANTHER" id="PTHR37951">
    <property type="entry name" value="CYTOPLASMIC PROTEIN-RELATED"/>
    <property type="match status" value="1"/>
</dbReference>
<keyword evidence="3" id="KW-1185">Reference proteome</keyword>